<feature type="non-terminal residue" evidence="11">
    <location>
        <position position="1"/>
    </location>
</feature>
<comment type="pathway">
    <text evidence="1">Cofactor biosynthesis; riboflavin biosynthesis.</text>
</comment>
<dbReference type="GO" id="GO:0009231">
    <property type="term" value="P:riboflavin biosynthetic process"/>
    <property type="evidence" value="ECO:0007669"/>
    <property type="project" value="UniProtKB-KW"/>
</dbReference>
<dbReference type="EC" id="3.5.4.25" evidence="3"/>
<keyword evidence="5" id="KW-0547">Nucleotide-binding</keyword>
<name>A0A138ZY88_GONPJ</name>
<dbReference type="PANTHER" id="PTHR21327:SF29">
    <property type="entry name" value="GTP CYCLOHYDROLASE-2"/>
    <property type="match status" value="1"/>
</dbReference>
<dbReference type="SUPFAM" id="SSF142695">
    <property type="entry name" value="RibA-like"/>
    <property type="match status" value="1"/>
</dbReference>
<dbReference type="NCBIfam" id="NF001591">
    <property type="entry name" value="PRK00393.1"/>
    <property type="match status" value="1"/>
</dbReference>
<evidence type="ECO:0000256" key="8">
    <source>
        <dbReference type="ARBA" id="ARBA00049295"/>
    </source>
</evidence>
<dbReference type="InterPro" id="IPR032677">
    <property type="entry name" value="GTP_cyclohydro_II"/>
</dbReference>
<sequence length="233" mass="25932">VECAVRSRIPTEDKGEFWVHLYVNNRDQEHHLAIVYGNMRSRTVDLPRPGETEFDRISRGACPLEKLAEVQASTASWESTTAQTKEGEDEDPSSAPLARIHSACFTGETILSARCDCAEQLHTAMRAMHEATSDPTSPPGVILYMRQEGRGIGLPNKLRAYNLQDLGHDTVTANLLLDLPEDGRRYDIAAAMLRDLGVGRVRLMTNNPAKIKGVQEGGVRVVERRGMVPERWK</sequence>
<dbReference type="CDD" id="cd00641">
    <property type="entry name" value="GTP_cyclohydro2"/>
    <property type="match status" value="1"/>
</dbReference>
<evidence type="ECO:0000256" key="1">
    <source>
        <dbReference type="ARBA" id="ARBA00005104"/>
    </source>
</evidence>
<dbReference type="Pfam" id="PF00925">
    <property type="entry name" value="GTP_cyclohydro2"/>
    <property type="match status" value="1"/>
</dbReference>
<proteinExistence type="inferred from homology"/>
<dbReference type="AlphaFoldDB" id="A0A138ZY88"/>
<evidence type="ECO:0000256" key="7">
    <source>
        <dbReference type="ARBA" id="ARBA00023134"/>
    </source>
</evidence>
<dbReference type="GO" id="GO:0003935">
    <property type="term" value="F:GTP cyclohydrolase II activity"/>
    <property type="evidence" value="ECO:0007669"/>
    <property type="project" value="UniProtKB-EC"/>
</dbReference>
<dbReference type="InterPro" id="IPR036144">
    <property type="entry name" value="RibA-like_sf"/>
</dbReference>
<dbReference type="EMBL" id="KQ965864">
    <property type="protein sequence ID" value="KXS09454.1"/>
    <property type="molecule type" value="Genomic_DNA"/>
</dbReference>
<dbReference type="InterPro" id="IPR000926">
    <property type="entry name" value="RibA"/>
</dbReference>
<reference evidence="11 12" key="1">
    <citation type="journal article" date="2015" name="Genome Biol. Evol.">
        <title>Phylogenomic analyses indicate that early fungi evolved digesting cell walls of algal ancestors of land plants.</title>
        <authorList>
            <person name="Chang Y."/>
            <person name="Wang S."/>
            <person name="Sekimoto S."/>
            <person name="Aerts A.L."/>
            <person name="Choi C."/>
            <person name="Clum A."/>
            <person name="LaButti K.M."/>
            <person name="Lindquist E.A."/>
            <person name="Yee Ngan C."/>
            <person name="Ohm R.A."/>
            <person name="Salamov A.A."/>
            <person name="Grigoriev I.V."/>
            <person name="Spatafora J.W."/>
            <person name="Berbee M.L."/>
        </authorList>
    </citation>
    <scope>NUCLEOTIDE SEQUENCE [LARGE SCALE GENOMIC DNA]</scope>
    <source>
        <strain evidence="11 12">JEL478</strain>
    </source>
</reference>
<evidence type="ECO:0000313" key="11">
    <source>
        <dbReference type="EMBL" id="KXS09454.1"/>
    </source>
</evidence>
<dbReference type="OrthoDB" id="5569761at2759"/>
<comment type="catalytic activity">
    <reaction evidence="8">
        <text>GTP + 4 H2O = 2,5-diamino-6-hydroxy-4-(5-phosphoribosylamino)-pyrimidine + formate + 2 phosphate + 3 H(+)</text>
        <dbReference type="Rhea" id="RHEA:23704"/>
        <dbReference type="ChEBI" id="CHEBI:15377"/>
        <dbReference type="ChEBI" id="CHEBI:15378"/>
        <dbReference type="ChEBI" id="CHEBI:15740"/>
        <dbReference type="ChEBI" id="CHEBI:37565"/>
        <dbReference type="ChEBI" id="CHEBI:43474"/>
        <dbReference type="ChEBI" id="CHEBI:58614"/>
        <dbReference type="EC" id="3.5.4.25"/>
    </reaction>
</comment>
<comment type="similarity">
    <text evidence="2">Belongs to the GTP cyclohydrolase II family.</text>
</comment>
<dbReference type="GO" id="GO:0005525">
    <property type="term" value="F:GTP binding"/>
    <property type="evidence" value="ECO:0007669"/>
    <property type="project" value="UniProtKB-KW"/>
</dbReference>
<evidence type="ECO:0000313" key="12">
    <source>
        <dbReference type="Proteomes" id="UP000070544"/>
    </source>
</evidence>
<feature type="compositionally biased region" description="Polar residues" evidence="9">
    <location>
        <begin position="71"/>
        <end position="84"/>
    </location>
</feature>
<feature type="domain" description="GTP cyclohydrolase II" evidence="10">
    <location>
        <begin position="90"/>
        <end position="224"/>
    </location>
</feature>
<dbReference type="STRING" id="1344416.A0A138ZY88"/>
<protein>
    <recommendedName>
        <fullName evidence="3">GTP cyclohydrolase II</fullName>
        <ecNumber evidence="3">3.5.4.25</ecNumber>
    </recommendedName>
</protein>
<evidence type="ECO:0000256" key="3">
    <source>
        <dbReference type="ARBA" id="ARBA00012762"/>
    </source>
</evidence>
<keyword evidence="7" id="KW-0342">GTP-binding</keyword>
<dbReference type="Proteomes" id="UP000070544">
    <property type="component" value="Unassembled WGS sequence"/>
</dbReference>
<keyword evidence="6" id="KW-0378">Hydrolase</keyword>
<evidence type="ECO:0000259" key="10">
    <source>
        <dbReference type="Pfam" id="PF00925"/>
    </source>
</evidence>
<feature type="region of interest" description="Disordered" evidence="9">
    <location>
        <begin position="71"/>
        <end position="95"/>
    </location>
</feature>
<dbReference type="Gene3D" id="3.40.50.10990">
    <property type="entry name" value="GTP cyclohydrolase II"/>
    <property type="match status" value="1"/>
</dbReference>
<feature type="non-terminal residue" evidence="11">
    <location>
        <position position="233"/>
    </location>
</feature>
<accession>A0A138ZY88</accession>
<keyword evidence="4" id="KW-0686">Riboflavin biosynthesis</keyword>
<evidence type="ECO:0000256" key="6">
    <source>
        <dbReference type="ARBA" id="ARBA00022801"/>
    </source>
</evidence>
<evidence type="ECO:0000256" key="9">
    <source>
        <dbReference type="SAM" id="MobiDB-lite"/>
    </source>
</evidence>
<organism evidence="11 12">
    <name type="scientific">Gonapodya prolifera (strain JEL478)</name>
    <name type="common">Monoblepharis prolifera</name>
    <dbReference type="NCBI Taxonomy" id="1344416"/>
    <lineage>
        <taxon>Eukaryota</taxon>
        <taxon>Fungi</taxon>
        <taxon>Fungi incertae sedis</taxon>
        <taxon>Chytridiomycota</taxon>
        <taxon>Chytridiomycota incertae sedis</taxon>
        <taxon>Monoblepharidomycetes</taxon>
        <taxon>Monoblepharidales</taxon>
        <taxon>Gonapodyaceae</taxon>
        <taxon>Gonapodya</taxon>
    </lineage>
</organism>
<dbReference type="OMA" id="TTWSARC"/>
<dbReference type="PANTHER" id="PTHR21327">
    <property type="entry name" value="GTP CYCLOHYDROLASE II-RELATED"/>
    <property type="match status" value="1"/>
</dbReference>
<gene>
    <name evidence="11" type="ORF">M427DRAFT_78101</name>
</gene>
<evidence type="ECO:0000256" key="5">
    <source>
        <dbReference type="ARBA" id="ARBA00022741"/>
    </source>
</evidence>
<evidence type="ECO:0000256" key="4">
    <source>
        <dbReference type="ARBA" id="ARBA00022619"/>
    </source>
</evidence>
<evidence type="ECO:0000256" key="2">
    <source>
        <dbReference type="ARBA" id="ARBA00008131"/>
    </source>
</evidence>
<keyword evidence="12" id="KW-1185">Reference proteome</keyword>